<evidence type="ECO:0000313" key="2">
    <source>
        <dbReference type="Proteomes" id="UP001341840"/>
    </source>
</evidence>
<reference evidence="1 2" key="1">
    <citation type="journal article" date="2023" name="Plants (Basel)">
        <title>Bridging the Gap: Combining Genomics and Transcriptomics Approaches to Understand Stylosanthes scabra, an Orphan Legume from the Brazilian Caatinga.</title>
        <authorList>
            <person name="Ferreira-Neto J.R.C."/>
            <person name="da Silva M.D."/>
            <person name="Binneck E."/>
            <person name="de Melo N.F."/>
            <person name="da Silva R.H."/>
            <person name="de Melo A.L.T.M."/>
            <person name="Pandolfi V."/>
            <person name="Bustamante F.O."/>
            <person name="Brasileiro-Vidal A.C."/>
            <person name="Benko-Iseppon A.M."/>
        </authorList>
    </citation>
    <scope>NUCLEOTIDE SEQUENCE [LARGE SCALE GENOMIC DNA]</scope>
    <source>
        <tissue evidence="1">Leaves</tissue>
    </source>
</reference>
<organism evidence="1 2">
    <name type="scientific">Stylosanthes scabra</name>
    <dbReference type="NCBI Taxonomy" id="79078"/>
    <lineage>
        <taxon>Eukaryota</taxon>
        <taxon>Viridiplantae</taxon>
        <taxon>Streptophyta</taxon>
        <taxon>Embryophyta</taxon>
        <taxon>Tracheophyta</taxon>
        <taxon>Spermatophyta</taxon>
        <taxon>Magnoliopsida</taxon>
        <taxon>eudicotyledons</taxon>
        <taxon>Gunneridae</taxon>
        <taxon>Pentapetalae</taxon>
        <taxon>rosids</taxon>
        <taxon>fabids</taxon>
        <taxon>Fabales</taxon>
        <taxon>Fabaceae</taxon>
        <taxon>Papilionoideae</taxon>
        <taxon>50 kb inversion clade</taxon>
        <taxon>dalbergioids sensu lato</taxon>
        <taxon>Dalbergieae</taxon>
        <taxon>Pterocarpus clade</taxon>
        <taxon>Stylosanthes</taxon>
    </lineage>
</organism>
<sequence>MASSTTKPQKRLRDFLTEQQEPFMLEVYLLERQYLSSKWWKRFNNDDEKSRNRKKAYKVLLPNEDHNLFSSQTCQRRQKQRGIESSFVSMGKIPLYRIPHVAAIWNLLGESEKKENCNNNNKQSEEFLIGANISKKLVKKIKRLLCACERDISIVAIPTKQERVKVKQCYKESICERKKKLGQQGASLNNLLTMDHSNSINEWRNMEEHMEAIGVEITDHILEGINNEIVLECIEIKH</sequence>
<proteinExistence type="predicted"/>
<comment type="caution">
    <text evidence="1">The sequence shown here is derived from an EMBL/GenBank/DDBJ whole genome shotgun (WGS) entry which is preliminary data.</text>
</comment>
<dbReference type="Proteomes" id="UP001341840">
    <property type="component" value="Unassembled WGS sequence"/>
</dbReference>
<keyword evidence="2" id="KW-1185">Reference proteome</keyword>
<evidence type="ECO:0000313" key="1">
    <source>
        <dbReference type="EMBL" id="MED6197707.1"/>
    </source>
</evidence>
<dbReference type="PANTHER" id="PTHR37613:SF4">
    <property type="entry name" value="DUF4378 DOMAIN-CONTAINING PROTEIN"/>
    <property type="match status" value="1"/>
</dbReference>
<protein>
    <recommendedName>
        <fullName evidence="3">DUF4378 domain-containing protein</fullName>
    </recommendedName>
</protein>
<dbReference type="PANTHER" id="PTHR37613">
    <property type="entry name" value="DUF4378 DOMAIN PROTEIN"/>
    <property type="match status" value="1"/>
</dbReference>
<gene>
    <name evidence="1" type="ORF">PIB30_059194</name>
</gene>
<accession>A0ABU6XI23</accession>
<evidence type="ECO:0008006" key="3">
    <source>
        <dbReference type="Google" id="ProtNLM"/>
    </source>
</evidence>
<name>A0ABU6XI23_9FABA</name>
<dbReference type="EMBL" id="JASCZI010211955">
    <property type="protein sequence ID" value="MED6197707.1"/>
    <property type="molecule type" value="Genomic_DNA"/>
</dbReference>